<evidence type="ECO:0000256" key="12">
    <source>
        <dbReference type="ARBA" id="ARBA00023242"/>
    </source>
</evidence>
<keyword evidence="11" id="KW-0206">Cytoskeleton</keyword>
<dbReference type="GO" id="GO:0005739">
    <property type="term" value="C:mitochondrion"/>
    <property type="evidence" value="ECO:0007669"/>
    <property type="project" value="UniProtKB-SubCell"/>
</dbReference>
<keyword evidence="9" id="KW-0443">Lipid metabolism</keyword>
<evidence type="ECO:0000256" key="23">
    <source>
        <dbReference type="ARBA" id="ARBA00083956"/>
    </source>
</evidence>
<dbReference type="SUPFAM" id="SSF54637">
    <property type="entry name" value="Thioesterase/thiol ester dehydrase-isomerase"/>
    <property type="match status" value="1"/>
</dbReference>
<comment type="subunit">
    <text evidence="19">Homotetramer. Interacts with PCTP.</text>
</comment>
<dbReference type="PANTHER" id="PTHR21660:SF1">
    <property type="entry name" value="ACYL-COENZYME A THIOESTERASE 13"/>
    <property type="match status" value="1"/>
</dbReference>
<keyword evidence="12" id="KW-0539">Nucleus</keyword>
<dbReference type="GO" id="GO:0047617">
    <property type="term" value="F:fatty acyl-CoA hydrolase activity"/>
    <property type="evidence" value="ECO:0007669"/>
    <property type="project" value="InterPro"/>
</dbReference>
<comment type="similarity">
    <text evidence="5">Belongs to the thioesterase PaaI family.</text>
</comment>
<evidence type="ECO:0000256" key="8">
    <source>
        <dbReference type="ARBA" id="ARBA00022990"/>
    </source>
</evidence>
<comment type="function">
    <text evidence="18">Catalyzes the hydrolysis of acyl-CoAs into free fatty acids and coenzyme A (CoASH), regulating their respective intracellular levels. Has acyl-CoA thioesterase activity towards medium (C12) and long-chain (C18) fatty acyl-CoA substrates. Can also hydrolyze 3-hydroxyphenylacetyl-CoA and 3,4-dihydroxyphenylacetyl-CoA (in vitro). May play a role in controlling adaptive thermogenesis.</text>
</comment>
<organism evidence="25">
    <name type="scientific">Rhipicephalus appendiculatus</name>
    <name type="common">Brown ear tick</name>
    <dbReference type="NCBI Taxonomy" id="34631"/>
    <lineage>
        <taxon>Eukaryota</taxon>
        <taxon>Metazoa</taxon>
        <taxon>Ecdysozoa</taxon>
        <taxon>Arthropoda</taxon>
        <taxon>Chelicerata</taxon>
        <taxon>Arachnida</taxon>
        <taxon>Acari</taxon>
        <taxon>Parasitiformes</taxon>
        <taxon>Ixodida</taxon>
        <taxon>Ixodoidea</taxon>
        <taxon>Ixodidae</taxon>
        <taxon>Rhipicephalinae</taxon>
        <taxon>Rhipicephalus</taxon>
        <taxon>Rhipicephalus</taxon>
    </lineage>
</organism>
<dbReference type="GO" id="GO:0005634">
    <property type="term" value="C:nucleus"/>
    <property type="evidence" value="ECO:0007669"/>
    <property type="project" value="UniProtKB-SubCell"/>
</dbReference>
<dbReference type="Gene3D" id="3.10.129.10">
    <property type="entry name" value="Hotdog Thioesterase"/>
    <property type="match status" value="1"/>
</dbReference>
<evidence type="ECO:0000256" key="19">
    <source>
        <dbReference type="ARBA" id="ARBA00064709"/>
    </source>
</evidence>
<comment type="catalytic activity">
    <reaction evidence="13">
        <text>octanoyl-CoA + H2O = octanoate + CoA + H(+)</text>
        <dbReference type="Rhea" id="RHEA:30143"/>
        <dbReference type="ChEBI" id="CHEBI:15377"/>
        <dbReference type="ChEBI" id="CHEBI:15378"/>
        <dbReference type="ChEBI" id="CHEBI:25646"/>
        <dbReference type="ChEBI" id="CHEBI:57287"/>
        <dbReference type="ChEBI" id="CHEBI:57386"/>
    </reaction>
    <physiologicalReaction direction="left-to-right" evidence="13">
        <dbReference type="Rhea" id="RHEA:30144"/>
    </physiologicalReaction>
</comment>
<dbReference type="GO" id="GO:0005829">
    <property type="term" value="C:cytosol"/>
    <property type="evidence" value="ECO:0007669"/>
    <property type="project" value="UniProtKB-SubCell"/>
</dbReference>
<evidence type="ECO:0000256" key="17">
    <source>
        <dbReference type="ARBA" id="ARBA00052976"/>
    </source>
</evidence>
<feature type="domain" description="Thioesterase" evidence="24">
    <location>
        <begin position="54"/>
        <end position="126"/>
    </location>
</feature>
<evidence type="ECO:0000256" key="10">
    <source>
        <dbReference type="ARBA" id="ARBA00023128"/>
    </source>
</evidence>
<comment type="catalytic activity">
    <reaction evidence="15">
        <text>dodecanoyl-CoA + H2O = dodecanoate + CoA + H(+)</text>
        <dbReference type="Rhea" id="RHEA:30135"/>
        <dbReference type="ChEBI" id="CHEBI:15377"/>
        <dbReference type="ChEBI" id="CHEBI:15378"/>
        <dbReference type="ChEBI" id="CHEBI:18262"/>
        <dbReference type="ChEBI" id="CHEBI:57287"/>
        <dbReference type="ChEBI" id="CHEBI:57375"/>
    </reaction>
    <physiologicalReaction direction="left-to-right" evidence="15">
        <dbReference type="Rhea" id="RHEA:30136"/>
    </physiologicalReaction>
</comment>
<evidence type="ECO:0000256" key="13">
    <source>
        <dbReference type="ARBA" id="ARBA00047588"/>
    </source>
</evidence>
<dbReference type="AlphaFoldDB" id="A0A131YME3"/>
<dbReference type="PANTHER" id="PTHR21660">
    <property type="entry name" value="THIOESTERASE SUPERFAMILY MEMBER-RELATED"/>
    <property type="match status" value="1"/>
</dbReference>
<evidence type="ECO:0000256" key="1">
    <source>
        <dbReference type="ARBA" id="ARBA00004123"/>
    </source>
</evidence>
<dbReference type="GO" id="GO:0006629">
    <property type="term" value="P:lipid metabolic process"/>
    <property type="evidence" value="ECO:0007669"/>
    <property type="project" value="UniProtKB-KW"/>
</dbReference>
<evidence type="ECO:0000256" key="14">
    <source>
        <dbReference type="ARBA" id="ARBA00047969"/>
    </source>
</evidence>
<evidence type="ECO:0000256" key="20">
    <source>
        <dbReference type="ARBA" id="ARBA00067273"/>
    </source>
</evidence>
<dbReference type="Pfam" id="PF03061">
    <property type="entry name" value="4HBT"/>
    <property type="match status" value="1"/>
</dbReference>
<keyword evidence="7" id="KW-0378">Hydrolase</keyword>
<evidence type="ECO:0000256" key="2">
    <source>
        <dbReference type="ARBA" id="ARBA00004173"/>
    </source>
</evidence>
<evidence type="ECO:0000259" key="24">
    <source>
        <dbReference type="Pfam" id="PF03061"/>
    </source>
</evidence>
<accession>A0A131YME3</accession>
<dbReference type="CDD" id="cd03443">
    <property type="entry name" value="PaaI_thioesterase"/>
    <property type="match status" value="1"/>
</dbReference>
<dbReference type="InterPro" id="IPR039298">
    <property type="entry name" value="ACOT13"/>
</dbReference>
<evidence type="ECO:0000256" key="9">
    <source>
        <dbReference type="ARBA" id="ARBA00023098"/>
    </source>
</evidence>
<evidence type="ECO:0000256" key="7">
    <source>
        <dbReference type="ARBA" id="ARBA00022801"/>
    </source>
</evidence>
<evidence type="ECO:0000256" key="6">
    <source>
        <dbReference type="ARBA" id="ARBA00022490"/>
    </source>
</evidence>
<comment type="catalytic activity">
    <reaction evidence="14">
        <text>decanoyl-CoA + H2O = decanoate + CoA + H(+)</text>
        <dbReference type="Rhea" id="RHEA:40059"/>
        <dbReference type="ChEBI" id="CHEBI:15377"/>
        <dbReference type="ChEBI" id="CHEBI:15378"/>
        <dbReference type="ChEBI" id="CHEBI:27689"/>
        <dbReference type="ChEBI" id="CHEBI:57287"/>
        <dbReference type="ChEBI" id="CHEBI:61430"/>
    </reaction>
    <physiologicalReaction direction="left-to-right" evidence="14">
        <dbReference type="Rhea" id="RHEA:40060"/>
    </physiologicalReaction>
</comment>
<evidence type="ECO:0000256" key="16">
    <source>
        <dbReference type="ARBA" id="ARBA00050199"/>
    </source>
</evidence>
<dbReference type="EMBL" id="GEDV01008845">
    <property type="protein sequence ID" value="JAP79712.1"/>
    <property type="molecule type" value="Transcribed_RNA"/>
</dbReference>
<dbReference type="FunFam" id="3.10.129.10:FF:000021">
    <property type="entry name" value="Acyl-coenzyme A thioesterase 13"/>
    <property type="match status" value="1"/>
</dbReference>
<evidence type="ECO:0000256" key="15">
    <source>
        <dbReference type="ARBA" id="ARBA00048074"/>
    </source>
</evidence>
<name>A0A131YME3_RHIAP</name>
<evidence type="ECO:0000256" key="4">
    <source>
        <dbReference type="ARBA" id="ARBA00004514"/>
    </source>
</evidence>
<dbReference type="InterPro" id="IPR006683">
    <property type="entry name" value="Thioestr_dom"/>
</dbReference>
<evidence type="ECO:0000256" key="5">
    <source>
        <dbReference type="ARBA" id="ARBA00008324"/>
    </source>
</evidence>
<reference evidence="25" key="1">
    <citation type="journal article" date="2016" name="Ticks Tick Borne Dis.">
        <title>De novo assembly and annotation of the salivary gland transcriptome of Rhipicephalus appendiculatus male and female ticks during blood feeding.</title>
        <authorList>
            <person name="de Castro M.H."/>
            <person name="de Klerk D."/>
            <person name="Pienaar R."/>
            <person name="Latif A.A."/>
            <person name="Rees D.J."/>
            <person name="Mans B.J."/>
        </authorList>
    </citation>
    <scope>NUCLEOTIDE SEQUENCE</scope>
    <source>
        <tissue evidence="25">Salivary glands</tissue>
    </source>
</reference>
<evidence type="ECO:0000256" key="22">
    <source>
        <dbReference type="ARBA" id="ARBA00081533"/>
    </source>
</evidence>
<protein>
    <recommendedName>
        <fullName evidence="20">Acyl-coenzyme A thioesterase 13</fullName>
    </recommendedName>
    <alternativeName>
        <fullName evidence="22">Hotdog-fold thioesterase superfamily member 2</fullName>
    </alternativeName>
    <alternativeName>
        <fullName evidence="21">Palmitoyl-CoA hydrolase</fullName>
    </alternativeName>
    <alternativeName>
        <fullName evidence="23">Thioesterase superfamily member 2</fullName>
    </alternativeName>
</protein>
<evidence type="ECO:0000256" key="18">
    <source>
        <dbReference type="ARBA" id="ARBA00058205"/>
    </source>
</evidence>
<dbReference type="GO" id="GO:0005819">
    <property type="term" value="C:spindle"/>
    <property type="evidence" value="ECO:0007669"/>
    <property type="project" value="UniProtKB-SubCell"/>
</dbReference>
<comment type="subcellular location">
    <subcellularLocation>
        <location evidence="3">Cytoplasm</location>
        <location evidence="3">Cytoskeleton</location>
        <location evidence="3">Spindle</location>
    </subcellularLocation>
    <subcellularLocation>
        <location evidence="4">Cytoplasm</location>
        <location evidence="4">Cytosol</location>
    </subcellularLocation>
    <subcellularLocation>
        <location evidence="2">Mitochondrion</location>
    </subcellularLocation>
    <subcellularLocation>
        <location evidence="1">Nucleus</location>
    </subcellularLocation>
</comment>
<sequence>MAAYTLDGVRQLLQRVVSSGTFTKHFEAVRVVSAGDGKCTAEVTVNENLINNLGTMQGSFSASLVDVISTYALLTLRNVRNVSVDMNMSYVDKAVLGDTVLVEATTTKLGGSTAFLTVDIRNKKTGRLLVKGLHTKHLLNNMDYLGNKLESGATSAASPKA</sequence>
<proteinExistence type="inferred from homology"/>
<evidence type="ECO:0000256" key="3">
    <source>
        <dbReference type="ARBA" id="ARBA00004186"/>
    </source>
</evidence>
<comment type="catalytic activity">
    <reaction evidence="16">
        <text>hexanoyl-CoA + H2O = hexanoate + CoA + H(+)</text>
        <dbReference type="Rhea" id="RHEA:40115"/>
        <dbReference type="ChEBI" id="CHEBI:15377"/>
        <dbReference type="ChEBI" id="CHEBI:15378"/>
        <dbReference type="ChEBI" id="CHEBI:17120"/>
        <dbReference type="ChEBI" id="CHEBI:57287"/>
        <dbReference type="ChEBI" id="CHEBI:62620"/>
    </reaction>
    <physiologicalReaction direction="left-to-right" evidence="16">
        <dbReference type="Rhea" id="RHEA:40116"/>
    </physiologicalReaction>
</comment>
<keyword evidence="6" id="KW-0963">Cytoplasm</keyword>
<dbReference type="InterPro" id="IPR029069">
    <property type="entry name" value="HotDog_dom_sf"/>
</dbReference>
<keyword evidence="10" id="KW-0496">Mitochondrion</keyword>
<evidence type="ECO:0000256" key="11">
    <source>
        <dbReference type="ARBA" id="ARBA00023212"/>
    </source>
</evidence>
<evidence type="ECO:0000313" key="25">
    <source>
        <dbReference type="EMBL" id="JAP79712.1"/>
    </source>
</evidence>
<keyword evidence="8" id="KW-0007">Acetylation</keyword>
<evidence type="ECO:0000256" key="21">
    <source>
        <dbReference type="ARBA" id="ARBA00075657"/>
    </source>
</evidence>
<comment type="catalytic activity">
    <reaction evidence="17">
        <text>a fatty acyl-CoA + H2O = a fatty acid + CoA + H(+)</text>
        <dbReference type="Rhea" id="RHEA:16781"/>
        <dbReference type="ChEBI" id="CHEBI:15377"/>
        <dbReference type="ChEBI" id="CHEBI:15378"/>
        <dbReference type="ChEBI" id="CHEBI:28868"/>
        <dbReference type="ChEBI" id="CHEBI:57287"/>
        <dbReference type="ChEBI" id="CHEBI:77636"/>
    </reaction>
    <physiologicalReaction direction="left-to-right" evidence="17">
        <dbReference type="Rhea" id="RHEA:16782"/>
    </physiologicalReaction>
</comment>